<keyword evidence="5 7" id="KW-0560">Oxidoreductase</keyword>
<protein>
    <submittedName>
        <fullName evidence="7">FAD-linked oxidoreductase</fullName>
        <ecNumber evidence="7">1.-.-.-</ecNumber>
    </submittedName>
</protein>
<comment type="caution">
    <text evidence="7">The sequence shown here is derived from an EMBL/GenBank/DDBJ whole genome shotgun (WGS) entry which is preliminary data.</text>
</comment>
<name>A0A916K0H9_9MICO</name>
<comment type="similarity">
    <text evidence="2">Belongs to the FAD-binding oxidoreductase/transferase type 4 family.</text>
</comment>
<dbReference type="GO" id="GO:0016491">
    <property type="term" value="F:oxidoreductase activity"/>
    <property type="evidence" value="ECO:0007669"/>
    <property type="project" value="UniProtKB-KW"/>
</dbReference>
<dbReference type="PANTHER" id="PTHR42934:SF2">
    <property type="entry name" value="GLYCOLATE OXIDASE SUBUNIT GLCD"/>
    <property type="match status" value="1"/>
</dbReference>
<proteinExistence type="inferred from homology"/>
<evidence type="ECO:0000256" key="5">
    <source>
        <dbReference type="ARBA" id="ARBA00023002"/>
    </source>
</evidence>
<dbReference type="InterPro" id="IPR016166">
    <property type="entry name" value="FAD-bd_PCMH"/>
</dbReference>
<keyword evidence="8" id="KW-1185">Reference proteome</keyword>
<dbReference type="InterPro" id="IPR006094">
    <property type="entry name" value="Oxid_FAD_bind_N"/>
</dbReference>
<keyword evidence="4" id="KW-0274">FAD</keyword>
<dbReference type="FunFam" id="1.10.45.10:FF:000001">
    <property type="entry name" value="D-lactate dehydrogenase mitochondrial"/>
    <property type="match status" value="1"/>
</dbReference>
<dbReference type="EC" id="1.-.-.-" evidence="7"/>
<dbReference type="AlphaFoldDB" id="A0A916K0H9"/>
<evidence type="ECO:0000256" key="1">
    <source>
        <dbReference type="ARBA" id="ARBA00001974"/>
    </source>
</evidence>
<dbReference type="Pfam" id="PF01565">
    <property type="entry name" value="FAD_binding_4"/>
    <property type="match status" value="1"/>
</dbReference>
<organism evidence="7 8">
    <name type="scientific">Leucobacter soli</name>
    <dbReference type="NCBI Taxonomy" id="2812850"/>
    <lineage>
        <taxon>Bacteria</taxon>
        <taxon>Bacillati</taxon>
        <taxon>Actinomycetota</taxon>
        <taxon>Actinomycetes</taxon>
        <taxon>Micrococcales</taxon>
        <taxon>Microbacteriaceae</taxon>
        <taxon>Leucobacter</taxon>
    </lineage>
</organism>
<dbReference type="Pfam" id="PF02913">
    <property type="entry name" value="FAD-oxidase_C"/>
    <property type="match status" value="1"/>
</dbReference>
<dbReference type="FunFam" id="3.30.465.10:FF:000036">
    <property type="entry name" value="Putative FAD-linked oxidoreductase"/>
    <property type="match status" value="1"/>
</dbReference>
<keyword evidence="3" id="KW-0285">Flavoprotein</keyword>
<dbReference type="FunFam" id="3.30.70.2740:FF:000001">
    <property type="entry name" value="D-lactate dehydrogenase mitochondrial"/>
    <property type="match status" value="1"/>
</dbReference>
<reference evidence="7" key="1">
    <citation type="submission" date="2021-06" db="EMBL/GenBank/DDBJ databases">
        <authorList>
            <person name="Criscuolo A."/>
        </authorList>
    </citation>
    <scope>NUCLEOTIDE SEQUENCE</scope>
    <source>
        <strain evidence="7">CIP111803</strain>
    </source>
</reference>
<dbReference type="EMBL" id="CAJVAP010000043">
    <property type="protein sequence ID" value="CAG7622082.1"/>
    <property type="molecule type" value="Genomic_DNA"/>
</dbReference>
<evidence type="ECO:0000259" key="6">
    <source>
        <dbReference type="PROSITE" id="PS51387"/>
    </source>
</evidence>
<evidence type="ECO:0000256" key="2">
    <source>
        <dbReference type="ARBA" id="ARBA00008000"/>
    </source>
</evidence>
<gene>
    <name evidence="7" type="ORF">LEUCIP111803_02477</name>
</gene>
<dbReference type="PROSITE" id="PS51387">
    <property type="entry name" value="FAD_PCMH"/>
    <property type="match status" value="1"/>
</dbReference>
<dbReference type="InterPro" id="IPR004113">
    <property type="entry name" value="FAD-bd_oxidored_4_C"/>
</dbReference>
<dbReference type="GO" id="GO:0071949">
    <property type="term" value="F:FAD binding"/>
    <property type="evidence" value="ECO:0007669"/>
    <property type="project" value="InterPro"/>
</dbReference>
<evidence type="ECO:0000313" key="7">
    <source>
        <dbReference type="EMBL" id="CAG7622082.1"/>
    </source>
</evidence>
<sequence>MRGAEGYGTADRAEALAELLALLPDAVLATADEVEPYRRDRALDPHAGVPLAVALPRTTEEVQAVVAWAARHGIPVVPRGAGTGLSGGATAVDGGIVLSVERMRDVRVDPATRTAIVQPGLLNAELQAAAAQHGLWYPPDPASFEICSIGGNIATNAGGLCCVKYGVTVDYVLGLEVVLADGRTIRLGGPLVKDVAGLPLVKLFVGSEGTLGVVTEATVRLLPAPPTPRRIAAWFGSSERAAAAISEIAAAIRPSLLEYMDRTAIDAVEDLLAIGLDRSAEAFVLAGSDDLDPEGRDIARMVEVFRRHGAILIEETTTARGAELAHARRAAIPAVEARGRLLLSDVGVPIPRLGELIAGIERIAEDRDTCIAFIAHAGDGNTHPLVVFDPADPAAQDRAETAYGEIMSLAVSLGGTISGEHGVGKLKRPWLEGQIGSDVLEIGQRIKDALDPQGILNPGAVFAPPAR</sequence>
<accession>A0A916K0H9</accession>
<dbReference type="InterPro" id="IPR051914">
    <property type="entry name" value="FAD-linked_OxidoTrans_Type4"/>
</dbReference>
<evidence type="ECO:0000256" key="3">
    <source>
        <dbReference type="ARBA" id="ARBA00022630"/>
    </source>
</evidence>
<evidence type="ECO:0000256" key="4">
    <source>
        <dbReference type="ARBA" id="ARBA00022827"/>
    </source>
</evidence>
<feature type="domain" description="FAD-binding PCMH-type" evidence="6">
    <location>
        <begin position="46"/>
        <end position="224"/>
    </location>
</feature>
<dbReference type="PANTHER" id="PTHR42934">
    <property type="entry name" value="GLYCOLATE OXIDASE SUBUNIT GLCD"/>
    <property type="match status" value="1"/>
</dbReference>
<evidence type="ECO:0000313" key="8">
    <source>
        <dbReference type="Proteomes" id="UP000693892"/>
    </source>
</evidence>
<comment type="cofactor">
    <cofactor evidence="1">
        <name>FAD</name>
        <dbReference type="ChEBI" id="CHEBI:57692"/>
    </cofactor>
</comment>
<dbReference type="Proteomes" id="UP000693892">
    <property type="component" value="Unassembled WGS sequence"/>
</dbReference>
<dbReference type="RefSeq" id="WP_218116395.1">
    <property type="nucleotide sequence ID" value="NZ_CAJVAP010000043.1"/>
</dbReference>